<dbReference type="EMBL" id="AP031322">
    <property type="protein sequence ID" value="BFH72077.1"/>
    <property type="molecule type" value="Genomic_DNA"/>
</dbReference>
<proteinExistence type="predicted"/>
<accession>A0AAT9GMH5</accession>
<dbReference type="AlphaFoldDB" id="A0AAT9GMH5"/>
<gene>
    <name evidence="1" type="ORF">SJAV_00210</name>
</gene>
<dbReference type="GeneID" id="92352955"/>
<dbReference type="KEGG" id="sjv:SJAV_00210"/>
<dbReference type="RefSeq" id="WP_369610328.1">
    <property type="nucleotide sequence ID" value="NZ_AP031322.1"/>
</dbReference>
<reference evidence="1" key="1">
    <citation type="submission" date="2024-03" db="EMBL/GenBank/DDBJ databases">
        <title>Complete genome sequence of Sulfurisphaera javensis strain KD-1.</title>
        <authorList>
            <person name="Sakai H."/>
            <person name="Nur N."/>
            <person name="Suwanto A."/>
            <person name="Kurosawa N."/>
        </authorList>
    </citation>
    <scope>NUCLEOTIDE SEQUENCE</scope>
    <source>
        <strain evidence="1">KD-1</strain>
    </source>
</reference>
<protein>
    <recommendedName>
        <fullName evidence="2">Transposase</fullName>
    </recommendedName>
</protein>
<name>A0AAT9GMH5_9CREN</name>
<evidence type="ECO:0008006" key="2">
    <source>
        <dbReference type="Google" id="ProtNLM"/>
    </source>
</evidence>
<sequence>MSLWFQERSVINLSVKNFAYLYKEGIKGYWRLLAKVWKRFNFMFVVADMIKSVHSALELSGINARRQLCLNHVKRRLDRSGRDEVDLLVSGLLTEFSDKVKGLVERGLSRSSLCLKNFSVFSLLIIWWSRLIPWWRFSKYHTPYRLQIVWAIAQNYNILDNFL</sequence>
<organism evidence="1">
    <name type="scientific">Sulfurisphaera javensis</name>
    <dbReference type="NCBI Taxonomy" id="2049879"/>
    <lineage>
        <taxon>Archaea</taxon>
        <taxon>Thermoproteota</taxon>
        <taxon>Thermoprotei</taxon>
        <taxon>Sulfolobales</taxon>
        <taxon>Sulfolobaceae</taxon>
        <taxon>Sulfurisphaera</taxon>
    </lineage>
</organism>
<evidence type="ECO:0000313" key="1">
    <source>
        <dbReference type="EMBL" id="BFH72077.1"/>
    </source>
</evidence>